<accession>A0ABM8IW75</accession>
<proteinExistence type="predicted"/>
<organism evidence="1 2">
    <name type="scientific">Pyrodictium abyssi</name>
    <dbReference type="NCBI Taxonomy" id="54256"/>
    <lineage>
        <taxon>Archaea</taxon>
        <taxon>Thermoproteota</taxon>
        <taxon>Thermoprotei</taxon>
        <taxon>Desulfurococcales</taxon>
        <taxon>Pyrodictiaceae</taxon>
        <taxon>Pyrodictium</taxon>
    </lineage>
</organism>
<evidence type="ECO:0000313" key="1">
    <source>
        <dbReference type="EMBL" id="BES81076.1"/>
    </source>
</evidence>
<dbReference type="Proteomes" id="UP001341135">
    <property type="component" value="Chromosome"/>
</dbReference>
<name>A0ABM8IW75_9CREN</name>
<keyword evidence="2" id="KW-1185">Reference proteome</keyword>
<reference evidence="1 2" key="1">
    <citation type="submission" date="2023-09" db="EMBL/GenBank/DDBJ databases">
        <title>Pyrofollis japonicus gen. nov. sp. nov., a novel member of the family Pyrodictiaceae isolated from the Iheya North hydrothermal field.</title>
        <authorList>
            <person name="Miyazaki U."/>
            <person name="Sanari M."/>
            <person name="Tame A."/>
            <person name="Kitajima M."/>
            <person name="Okamoto A."/>
            <person name="Sawayama S."/>
            <person name="Miyazaki J."/>
            <person name="Takai K."/>
            <person name="Nakagawa S."/>
        </authorList>
    </citation>
    <scope>NUCLEOTIDE SEQUENCE [LARGE SCALE GENOMIC DNA]</scope>
    <source>
        <strain evidence="1 2">AV2</strain>
    </source>
</reference>
<protein>
    <submittedName>
        <fullName evidence="1">Uncharacterized protein</fullName>
    </submittedName>
</protein>
<dbReference type="EMBL" id="AP028907">
    <property type="protein sequence ID" value="BES81076.1"/>
    <property type="molecule type" value="Genomic_DNA"/>
</dbReference>
<gene>
    <name evidence="1" type="ORF">PABY_06430</name>
</gene>
<sequence length="82" mass="9609">MEPGKTVSEGWTRVDIVEKAPAYEEVVYSDERIGRYLIRVEIEPIMVSKNTLFKTIQGLPLYVVRWVPKITWGEIREDVEKK</sequence>
<evidence type="ECO:0000313" key="2">
    <source>
        <dbReference type="Proteomes" id="UP001341135"/>
    </source>
</evidence>